<accession>A0A937FCK9</accession>
<feature type="domain" description="HTH tetR-type" evidence="6">
    <location>
        <begin position="1"/>
        <end position="61"/>
    </location>
</feature>
<keyword evidence="2" id="KW-0805">Transcription regulation</keyword>
<dbReference type="Proteomes" id="UP000659388">
    <property type="component" value="Unassembled WGS sequence"/>
</dbReference>
<keyword evidence="4" id="KW-0804">Transcription</keyword>
<dbReference type="InterPro" id="IPR001647">
    <property type="entry name" value="HTH_TetR"/>
</dbReference>
<dbReference type="Gene3D" id="1.10.357.10">
    <property type="entry name" value="Tetracycline Repressor, domain 2"/>
    <property type="match status" value="1"/>
</dbReference>
<dbReference type="GO" id="GO:0003700">
    <property type="term" value="F:DNA-binding transcription factor activity"/>
    <property type="evidence" value="ECO:0007669"/>
    <property type="project" value="TreeGrafter"/>
</dbReference>
<dbReference type="Gene3D" id="1.10.10.60">
    <property type="entry name" value="Homeodomain-like"/>
    <property type="match status" value="1"/>
</dbReference>
<comment type="caution">
    <text evidence="7">The sequence shown here is derived from an EMBL/GenBank/DDBJ whole genome shotgun (WGS) entry which is preliminary data.</text>
</comment>
<evidence type="ECO:0000259" key="6">
    <source>
        <dbReference type="PROSITE" id="PS50977"/>
    </source>
</evidence>
<dbReference type="PROSITE" id="PS50977">
    <property type="entry name" value="HTH_TETR_2"/>
    <property type="match status" value="1"/>
</dbReference>
<dbReference type="InterPro" id="IPR009057">
    <property type="entry name" value="Homeodomain-like_sf"/>
</dbReference>
<keyword evidence="8" id="KW-1185">Reference proteome</keyword>
<dbReference type="InterPro" id="IPR036271">
    <property type="entry name" value="Tet_transcr_reg_TetR-rel_C_sf"/>
</dbReference>
<dbReference type="AlphaFoldDB" id="A0A937FCK9"/>
<proteinExistence type="predicted"/>
<dbReference type="Pfam" id="PF00440">
    <property type="entry name" value="TetR_N"/>
    <property type="match status" value="1"/>
</dbReference>
<evidence type="ECO:0000256" key="4">
    <source>
        <dbReference type="ARBA" id="ARBA00023163"/>
    </source>
</evidence>
<name>A0A937FCK9_9BACT</name>
<dbReference type="PANTHER" id="PTHR30055">
    <property type="entry name" value="HTH-TYPE TRANSCRIPTIONAL REGULATOR RUTR"/>
    <property type="match status" value="1"/>
</dbReference>
<evidence type="ECO:0000256" key="2">
    <source>
        <dbReference type="ARBA" id="ARBA00023015"/>
    </source>
</evidence>
<organism evidence="7 8">
    <name type="scientific">Fulvivirga sediminis</name>
    <dbReference type="NCBI Taxonomy" id="2803949"/>
    <lineage>
        <taxon>Bacteria</taxon>
        <taxon>Pseudomonadati</taxon>
        <taxon>Bacteroidota</taxon>
        <taxon>Cytophagia</taxon>
        <taxon>Cytophagales</taxon>
        <taxon>Fulvivirgaceae</taxon>
        <taxon>Fulvivirga</taxon>
    </lineage>
</organism>
<feature type="DNA-binding region" description="H-T-H motif" evidence="5">
    <location>
        <begin position="24"/>
        <end position="43"/>
    </location>
</feature>
<evidence type="ECO:0000313" key="8">
    <source>
        <dbReference type="Proteomes" id="UP000659388"/>
    </source>
</evidence>
<dbReference type="RefSeq" id="WP_202245743.1">
    <property type="nucleotide sequence ID" value="NZ_JAESIY010000010.1"/>
</dbReference>
<evidence type="ECO:0000313" key="7">
    <source>
        <dbReference type="EMBL" id="MBL3657948.1"/>
    </source>
</evidence>
<dbReference type="SUPFAM" id="SSF48498">
    <property type="entry name" value="Tetracyclin repressor-like, C-terminal domain"/>
    <property type="match status" value="1"/>
</dbReference>
<keyword evidence="1" id="KW-0678">Repressor</keyword>
<dbReference type="GO" id="GO:0000976">
    <property type="term" value="F:transcription cis-regulatory region binding"/>
    <property type="evidence" value="ECO:0007669"/>
    <property type="project" value="TreeGrafter"/>
</dbReference>
<protein>
    <submittedName>
        <fullName evidence="7">TetR/AcrR family transcriptional regulator</fullName>
    </submittedName>
</protein>
<dbReference type="SUPFAM" id="SSF46689">
    <property type="entry name" value="Homeodomain-like"/>
    <property type="match status" value="1"/>
</dbReference>
<evidence type="ECO:0000256" key="1">
    <source>
        <dbReference type="ARBA" id="ARBA00022491"/>
    </source>
</evidence>
<dbReference type="InterPro" id="IPR050109">
    <property type="entry name" value="HTH-type_TetR-like_transc_reg"/>
</dbReference>
<gene>
    <name evidence="7" type="ORF">JL102_17490</name>
</gene>
<evidence type="ECO:0000256" key="3">
    <source>
        <dbReference type="ARBA" id="ARBA00023125"/>
    </source>
</evidence>
<reference evidence="7" key="1">
    <citation type="submission" date="2021-01" db="EMBL/GenBank/DDBJ databases">
        <title>Fulvivirga kasyanovii gen. nov., sp nov., a novel member of the phylum Bacteroidetes isolated from seawater in a mussel farm.</title>
        <authorList>
            <person name="Zhao L.-H."/>
            <person name="Wang Z.-J."/>
        </authorList>
    </citation>
    <scope>NUCLEOTIDE SEQUENCE</scope>
    <source>
        <strain evidence="7">2943</strain>
    </source>
</reference>
<dbReference type="PANTHER" id="PTHR30055:SF175">
    <property type="entry name" value="HTH-TYPE TRANSCRIPTIONAL REPRESSOR KSTR2"/>
    <property type="match status" value="1"/>
</dbReference>
<sequence>MDTKERILREGTALFKKYGVRSVTMDDIARELSISKKTIYQFFKDKDEVVTLAMKDFIEQEKEEYAALIDVKNAVEELALITKCILEDLDDINPSLIFDLQKYHPKAWAIIKEFQNNFLRKAVVRNIENGIKEGIFRDGLDPEVLAVLRVQQIHMACDNQLFPLDKFSIYDTHMKLFDHYINGIVTEKGKEYYNNFLRQIDIPTTNHY</sequence>
<evidence type="ECO:0000256" key="5">
    <source>
        <dbReference type="PROSITE-ProRule" id="PRU00335"/>
    </source>
</evidence>
<keyword evidence="3 5" id="KW-0238">DNA-binding</keyword>
<dbReference type="EMBL" id="JAESIY010000010">
    <property type="protein sequence ID" value="MBL3657948.1"/>
    <property type="molecule type" value="Genomic_DNA"/>
</dbReference>
<dbReference type="PRINTS" id="PR00455">
    <property type="entry name" value="HTHTETR"/>
</dbReference>